<accession>A0A6M3K9A4</accession>
<proteinExistence type="predicted"/>
<dbReference type="EMBL" id="MT142330">
    <property type="protein sequence ID" value="QJA78298.1"/>
    <property type="molecule type" value="Genomic_DNA"/>
</dbReference>
<reference evidence="1" key="1">
    <citation type="submission" date="2020-03" db="EMBL/GenBank/DDBJ databases">
        <title>The deep terrestrial virosphere.</title>
        <authorList>
            <person name="Holmfeldt K."/>
            <person name="Nilsson E."/>
            <person name="Simone D."/>
            <person name="Lopez-Fernandez M."/>
            <person name="Wu X."/>
            <person name="de Brujin I."/>
            <person name="Lundin D."/>
            <person name="Andersson A."/>
            <person name="Bertilsson S."/>
            <person name="Dopson M."/>
        </authorList>
    </citation>
    <scope>NUCLEOTIDE SEQUENCE</scope>
    <source>
        <strain evidence="1">MM415A01090</strain>
        <strain evidence="2">MM415B02258</strain>
    </source>
</reference>
<name>A0A6M3K9A4_9ZZZZ</name>
<evidence type="ECO:0000313" key="1">
    <source>
        <dbReference type="EMBL" id="QJA78298.1"/>
    </source>
</evidence>
<dbReference type="EMBL" id="MT142559">
    <property type="protein sequence ID" value="QJA85184.1"/>
    <property type="molecule type" value="Genomic_DNA"/>
</dbReference>
<protein>
    <submittedName>
        <fullName evidence="1">Uncharacterized protein</fullName>
    </submittedName>
</protein>
<dbReference type="AlphaFoldDB" id="A0A6M3K9A4"/>
<sequence>MWAKNMHSLLLKLFAKKGIKDLKELDEEEKATFDNWNKILSKDELTLEDVKVFCQSQIDIIENKWKDLNLENSKKAEMIPYHTVYKTIFQAINSPKVVREQLERQLLELTK</sequence>
<organism evidence="1">
    <name type="scientific">viral metagenome</name>
    <dbReference type="NCBI Taxonomy" id="1070528"/>
    <lineage>
        <taxon>unclassified sequences</taxon>
        <taxon>metagenomes</taxon>
        <taxon>organismal metagenomes</taxon>
    </lineage>
</organism>
<evidence type="ECO:0000313" key="2">
    <source>
        <dbReference type="EMBL" id="QJA85184.1"/>
    </source>
</evidence>
<gene>
    <name evidence="1" type="ORF">MM415A01090_0011</name>
    <name evidence="2" type="ORF">MM415B02258_0010</name>
</gene>